<proteinExistence type="predicted"/>
<evidence type="ECO:0000259" key="2">
    <source>
        <dbReference type="PROSITE" id="PS50853"/>
    </source>
</evidence>
<dbReference type="InterPro" id="IPR003961">
    <property type="entry name" value="FN3_dom"/>
</dbReference>
<dbReference type="PANTHER" id="PTHR46708:SF2">
    <property type="entry name" value="FIBRONECTIN TYPE-III DOMAIN-CONTAINING PROTEIN"/>
    <property type="match status" value="1"/>
</dbReference>
<dbReference type="Proteomes" id="UP000488299">
    <property type="component" value="Unassembled WGS sequence"/>
</dbReference>
<reference evidence="3 4" key="1">
    <citation type="submission" date="2019-10" db="EMBL/GenBank/DDBJ databases">
        <title>Rudanella paleaurantiibacter sp. nov., isolated from sludge.</title>
        <authorList>
            <person name="Xu S.Q."/>
        </authorList>
    </citation>
    <scope>NUCLEOTIDE SEQUENCE [LARGE SCALE GENOMIC DNA]</scope>
    <source>
        <strain evidence="3 4">HX-22-17</strain>
    </source>
</reference>
<evidence type="ECO:0000313" key="4">
    <source>
        <dbReference type="Proteomes" id="UP000488299"/>
    </source>
</evidence>
<dbReference type="Gene3D" id="2.60.40.10">
    <property type="entry name" value="Immunoglobulins"/>
    <property type="match status" value="14"/>
</dbReference>
<organism evidence="3 4">
    <name type="scientific">Rudanella paleaurantiibacter</name>
    <dbReference type="NCBI Taxonomy" id="2614655"/>
    <lineage>
        <taxon>Bacteria</taxon>
        <taxon>Pseudomonadati</taxon>
        <taxon>Bacteroidota</taxon>
        <taxon>Cytophagia</taxon>
        <taxon>Cytophagales</taxon>
        <taxon>Cytophagaceae</taxon>
        <taxon>Rudanella</taxon>
    </lineage>
</organism>
<dbReference type="Gene3D" id="3.40.390.10">
    <property type="entry name" value="Collagenase (Catalytic Domain)"/>
    <property type="match status" value="1"/>
</dbReference>
<feature type="domain" description="Fibronectin type-III" evidence="2">
    <location>
        <begin position="1179"/>
        <end position="1264"/>
    </location>
</feature>
<keyword evidence="1" id="KW-0677">Repeat</keyword>
<name>A0A7J5TWS5_9BACT</name>
<keyword evidence="4" id="KW-1185">Reference proteome</keyword>
<dbReference type="InterPro" id="IPR013783">
    <property type="entry name" value="Ig-like_fold"/>
</dbReference>
<dbReference type="Pfam" id="PF00041">
    <property type="entry name" value="fn3"/>
    <property type="match status" value="3"/>
</dbReference>
<feature type="domain" description="Fibronectin type-III" evidence="2">
    <location>
        <begin position="1359"/>
        <end position="1448"/>
    </location>
</feature>
<dbReference type="Pfam" id="PF20009">
    <property type="entry name" value="GEVED"/>
    <property type="match status" value="2"/>
</dbReference>
<dbReference type="PROSITE" id="PS50853">
    <property type="entry name" value="FN3"/>
    <property type="match status" value="10"/>
</dbReference>
<dbReference type="SMART" id="SM00060">
    <property type="entry name" value="FN3"/>
    <property type="match status" value="13"/>
</dbReference>
<feature type="domain" description="Fibronectin type-III" evidence="2">
    <location>
        <begin position="1888"/>
        <end position="1975"/>
    </location>
</feature>
<evidence type="ECO:0000256" key="1">
    <source>
        <dbReference type="ARBA" id="ARBA00022737"/>
    </source>
</evidence>
<dbReference type="RefSeq" id="WP_152125195.1">
    <property type="nucleotide sequence ID" value="NZ_WELI01000006.1"/>
</dbReference>
<feature type="domain" description="Fibronectin type-III" evidence="2">
    <location>
        <begin position="1001"/>
        <end position="1089"/>
    </location>
</feature>
<sequence>MTLRLPTIYFKSSTFLRFCTILVLIGWATVAMGQRLRLGSDSLRRDSVLCATPELSLEQRRQLDALAKLAFQLKKSSDKAFVGITHVPIRPHIFRNATGKDGFDLARLNNVIALTNSYFMTNGVGIQFYLAGTSPDYIDDDALFNSFSGANESLLDGRDAVNALNMYFVNAFAQSGLGGYAYFPGNQLVTTRQFILANLNSIENDLGNRLIPHELGHTFNLYHTFQGSTGTDPELVTRGAGANCSTAGDLVCDTPADPNGRSGASTAYVNGCQQYNGTATDPTGMTYSPSITNIMSYFFPCTHDFTPGQYDRMEAGLALRQTHTAYSLNYPPTAVTAPTNLLAVLGTSRNVVITWQDNSANEMGFFVERATSATGPFVAIGGTAPNVTFFTDAKTSANSTYYYRVRPSNTTTGAYSNVGSTNTASTTVCVPVYDVGCVQGDGFQSVMVNGEPLSTNSGCSPNAYHEFASPSLTITSGQTAYLTGQLLGSLYVTGVSVWLDLNRDGQYSSSERLVGSLATGTFSVSMTVPANLSAVPIGMRIASARGYFMSGSCDRLTYGETEDYTLFVASSVCQAPTALAIHGLTENSAQLNWLGSGDAFSYEVRWKAQSLATWNTITNLSGLSYTLTGLTAGSGYQWQVRSICANGASAYVGQSFLAACSNPTGLSTSAITETSATLSWSNLGAGRSYDLVWRVIGLGGWILIEGLSSPTYSLTGLRAGTQYEWQVRSSCTPTGSQTFAAPVSFVTVGVCKPGFTNGCTSSDGLNSFTFNDVLMSQNSGCSLNGYRSHTTPTAPVVAGRPYSFSGTLLSNSYRQGIGVWLDLNRNGSFEGSERLYGSPTTVAGSFSGSLTIPTSVTAGAMAMRVLVAFETFPYDACSNYSYGEAEDYVLTIYPANRVQITQLTDPACGATPLPLAFATTASFGGGNVFSVQLSDAAGVFGSSPLVIGSLASSTGGSVTVTIPNTVTPGNEYRVRVVSSSPAITDNPATALRISATCDCPEPAALTSLSLLSRGANLSWSSATSGSLFALRWRVQGATAWSVVDNLPGAPYYLNNLTPGGMYEWQVMARCGNGQSSVWSSSATFQTVTCGTATLASTSQTLTAGQAATLSVSFTGQSPWSFEYRRNGLYQSYFGGITTSPYVFTATVPGSSTFTVANGSNACGSLLVSGTAVVSAPCVAPVSLTEASQTATSIELRWPYVAGLNYFIQWKESTATTWTQSTSYCCSSYYVSGLQLGKTYQWRLQTICADGSLSAWSAERTFTMNCPVPFGQSESISPIQARLRWNYMSASNGSSLTYNLQWRPVGTTTWTSLSAICCSEYNLTGLQNGQAYEWRIQSICPDGATSAYTAPRSFTTGCYAPAISNFDFVTSTSFRVFWNAVPSVSYELQWRASGNSATPFSSVSGLTTSPHTLTGLSNATVYELRMRAVCSTSETSGFSNSYNVLTSCSTPYMYGPSVGPDNARLEWPNMSPDTRYNLIWRVAGSPISTTITSLTSSSYSLTGLTVNTTYQVQLQLVCSDGNVSGWSSPVSFTTNCNPPSYTYLNSRSVVSAWVYWETRGTNTPYVVEYRAVSSPSWTNSLTVVASSVNLTGLSPSTAYEWRVRLACGTAYTSPVPFTTLACTVPTALTLYSAPGASTAYLDWAYIDVNQGYELQWRPVGTTTWPNAVTTSISEYGLSNLEPGTVYEWRVRTRCGSTSFSDYSGVSSFTTTACAAPTNATEVGMGTNFVVLGWAGPSGGSGYSVRWREVGTTNWNSYTTCCAGTNYLYNVQYGRSYEWQVAARCGSVLTSYTPVRTFGMNCPTPFGLREVVSVSSAKLYWNYQGDVSYVLQWRPQGTANWSTVTVTGTFYQLTGLTQNQVYEWRIQTICPDNSTSSFSNIRLFTPQCSVPSETYLLSSGPTSVWLIWNAFADVSYTVRYRLSDTTNWSVINGITSSPYSLTGLISYREYEIQIQAACSATAASGFSSSIYAYTDCWFKRYSTSVSGTNVSLSFDTPGTDRTYDLVYRVVGSPTSITVGSLSGAGPILTHTLTGLLPNTAYEWWLTMLCPGSTTPTVSDLRTFTTGNGCSSMFTLKTGSWTDPTVWSCGRIPTSADPIEIRHVVTIPANTAGNSKRVVYTAGGKVVTETGATLRLGF</sequence>
<feature type="domain" description="Fibronectin type-III" evidence="2">
    <location>
        <begin position="575"/>
        <end position="664"/>
    </location>
</feature>
<dbReference type="SUPFAM" id="SSF49265">
    <property type="entry name" value="Fibronectin type III"/>
    <property type="match status" value="9"/>
</dbReference>
<feature type="domain" description="Fibronectin type-III" evidence="2">
    <location>
        <begin position="1800"/>
        <end position="1887"/>
    </location>
</feature>
<dbReference type="InterPro" id="IPR024079">
    <property type="entry name" value="MetalloPept_cat_dom_sf"/>
</dbReference>
<comment type="caution">
    <text evidence="3">The sequence shown here is derived from an EMBL/GenBank/DDBJ whole genome shotgun (WGS) entry which is preliminary data.</text>
</comment>
<dbReference type="SUPFAM" id="SSF55486">
    <property type="entry name" value="Metalloproteases ('zincins'), catalytic domain"/>
    <property type="match status" value="1"/>
</dbReference>
<dbReference type="EMBL" id="WELI01000006">
    <property type="protein sequence ID" value="KAB7729084.1"/>
    <property type="molecule type" value="Genomic_DNA"/>
</dbReference>
<dbReference type="Pfam" id="PF05572">
    <property type="entry name" value="Peptidase_M43"/>
    <property type="match status" value="1"/>
</dbReference>
<protein>
    <recommendedName>
        <fullName evidence="2">Fibronectin type-III domain-containing protein</fullName>
    </recommendedName>
</protein>
<feature type="domain" description="Fibronectin type-III" evidence="2">
    <location>
        <begin position="1449"/>
        <end position="1538"/>
    </location>
</feature>
<evidence type="ECO:0000313" key="3">
    <source>
        <dbReference type="EMBL" id="KAB7729084.1"/>
    </source>
</evidence>
<accession>A0A7J5TWS5</accession>
<dbReference type="PANTHER" id="PTHR46708">
    <property type="entry name" value="TENASCIN"/>
    <property type="match status" value="1"/>
</dbReference>
<dbReference type="InterPro" id="IPR036116">
    <property type="entry name" value="FN3_sf"/>
</dbReference>
<feature type="domain" description="Fibronectin type-III" evidence="2">
    <location>
        <begin position="1265"/>
        <end position="1358"/>
    </location>
</feature>
<gene>
    <name evidence="3" type="ORF">F5984_15660</name>
</gene>
<feature type="domain" description="Fibronectin type-III" evidence="2">
    <location>
        <begin position="337"/>
        <end position="426"/>
    </location>
</feature>
<feature type="domain" description="Fibronectin type-III" evidence="2">
    <location>
        <begin position="1623"/>
        <end position="1712"/>
    </location>
</feature>
<dbReference type="CDD" id="cd00063">
    <property type="entry name" value="FN3"/>
    <property type="match status" value="9"/>
</dbReference>
<dbReference type="InterPro" id="IPR050991">
    <property type="entry name" value="ECM_Regulatory_Proteins"/>
</dbReference>
<dbReference type="InterPro" id="IPR045474">
    <property type="entry name" value="GEVED"/>
</dbReference>
<dbReference type="InterPro" id="IPR008754">
    <property type="entry name" value="Peptidase_M43"/>
</dbReference>
<dbReference type="GO" id="GO:0008237">
    <property type="term" value="F:metallopeptidase activity"/>
    <property type="evidence" value="ECO:0007669"/>
    <property type="project" value="InterPro"/>
</dbReference>